<name>S2LBP6_BILW3</name>
<accession>S2LBP6</accession>
<dbReference type="EMBL" id="ADCP02000001">
    <property type="protein sequence ID" value="EPC05917.1"/>
    <property type="molecule type" value="Genomic_DNA"/>
</dbReference>
<keyword evidence="4" id="KW-0012">Acyltransferase</keyword>
<dbReference type="HOGENOM" id="CLU_051638_7_2_7"/>
<dbReference type="PANTHER" id="PTHR23416:SF23">
    <property type="entry name" value="ACETYLTRANSFERASE C18B11.09C-RELATED"/>
    <property type="match status" value="1"/>
</dbReference>
<evidence type="ECO:0000313" key="5">
    <source>
        <dbReference type="EMBL" id="EPC05917.1"/>
    </source>
</evidence>
<dbReference type="Gene3D" id="2.160.10.10">
    <property type="entry name" value="Hexapeptide repeat proteins"/>
    <property type="match status" value="1"/>
</dbReference>
<dbReference type="SUPFAM" id="SSF51161">
    <property type="entry name" value="Trimeric LpxA-like enzymes"/>
    <property type="match status" value="1"/>
</dbReference>
<comment type="similarity">
    <text evidence="1">Belongs to the transferase hexapeptide repeat family.</text>
</comment>
<evidence type="ECO:0000313" key="6">
    <source>
        <dbReference type="Proteomes" id="UP000006034"/>
    </source>
</evidence>
<evidence type="ECO:0000256" key="1">
    <source>
        <dbReference type="ARBA" id="ARBA00007274"/>
    </source>
</evidence>
<dbReference type="InterPro" id="IPR018357">
    <property type="entry name" value="Hexapep_transf_CS"/>
</dbReference>
<gene>
    <name evidence="5" type="ORF">HMPREF0179_05200</name>
</gene>
<dbReference type="STRING" id="563192.HMPREF0179_05200"/>
<dbReference type="InterPro" id="IPR051159">
    <property type="entry name" value="Hexapeptide_acetyltransf"/>
</dbReference>
<keyword evidence="2 5" id="KW-0808">Transferase</keyword>
<sequence>MWKTLLNWKSSIYMLLRNSSLYYTWKAFLYYFANHVIASIPNESLRHLYYRRVMGISIGKRTHVSMGQFITGYYTRCSIEIGNNCVINRQCYLDGRQGIKIGNNVNVSFQACLLSLHHDVHQPEFPAVGAPVQIGDHAWIGARAVILPGVTIGEGAVVASGAVVRKDVPSYTIVGGVPAKKIGERPQGMVYLTDFHPYFDTDIYDESKH</sequence>
<dbReference type="AlphaFoldDB" id="S2LBP6"/>
<protein>
    <submittedName>
        <fullName evidence="5">Maltose O-acetyltransferase</fullName>
    </submittedName>
</protein>
<dbReference type="eggNOG" id="COG0110">
    <property type="taxonomic scope" value="Bacteria"/>
</dbReference>
<dbReference type="GeneID" id="78087942"/>
<dbReference type="Pfam" id="PF00132">
    <property type="entry name" value="Hexapep"/>
    <property type="match status" value="1"/>
</dbReference>
<dbReference type="CDD" id="cd04647">
    <property type="entry name" value="LbH_MAT_like"/>
    <property type="match status" value="1"/>
</dbReference>
<keyword evidence="3" id="KW-0677">Repeat</keyword>
<dbReference type="Proteomes" id="UP000006034">
    <property type="component" value="Unassembled WGS sequence"/>
</dbReference>
<dbReference type="InterPro" id="IPR011004">
    <property type="entry name" value="Trimer_LpxA-like_sf"/>
</dbReference>
<keyword evidence="6" id="KW-1185">Reference proteome</keyword>
<evidence type="ECO:0000256" key="4">
    <source>
        <dbReference type="ARBA" id="ARBA00023315"/>
    </source>
</evidence>
<organism evidence="5 6">
    <name type="scientific">Bilophila wadsworthia (strain 3_1_6)</name>
    <dbReference type="NCBI Taxonomy" id="563192"/>
    <lineage>
        <taxon>Bacteria</taxon>
        <taxon>Pseudomonadati</taxon>
        <taxon>Thermodesulfobacteriota</taxon>
        <taxon>Desulfovibrionia</taxon>
        <taxon>Desulfovibrionales</taxon>
        <taxon>Desulfovibrionaceae</taxon>
        <taxon>Bilophila</taxon>
    </lineage>
</organism>
<dbReference type="RefSeq" id="WP_016360671.1">
    <property type="nucleotide sequence ID" value="NZ_KE150238.1"/>
</dbReference>
<reference evidence="5 6" key="2">
    <citation type="submission" date="2013-04" db="EMBL/GenBank/DDBJ databases">
        <title>The Genome Sequence of Bilophila wadsworthia 3_1_6.</title>
        <authorList>
            <consortium name="The Broad Institute Genomics Platform"/>
            <person name="Earl A."/>
            <person name="Ward D."/>
            <person name="Feldgarden M."/>
            <person name="Gevers D."/>
            <person name="Sibley C."/>
            <person name="Strauss J."/>
            <person name="Allen-Vercoe E."/>
            <person name="Walker B."/>
            <person name="Young S."/>
            <person name="Zeng Q."/>
            <person name="Gargeya S."/>
            <person name="Fitzgerald M."/>
            <person name="Haas B."/>
            <person name="Abouelleil A."/>
            <person name="Allen A.W."/>
            <person name="Alvarado L."/>
            <person name="Arachchi H.M."/>
            <person name="Berlin A.M."/>
            <person name="Chapman S.B."/>
            <person name="Gainer-Dewar J."/>
            <person name="Goldberg J."/>
            <person name="Griggs A."/>
            <person name="Gujja S."/>
            <person name="Hansen M."/>
            <person name="Howarth C."/>
            <person name="Imamovic A."/>
            <person name="Ireland A."/>
            <person name="Larimer J."/>
            <person name="McCowan C."/>
            <person name="Murphy C."/>
            <person name="Pearson M."/>
            <person name="Poon T.W."/>
            <person name="Priest M."/>
            <person name="Roberts A."/>
            <person name="Saif S."/>
            <person name="Shea T."/>
            <person name="Sisk P."/>
            <person name="Sykes S."/>
            <person name="Wortman J."/>
            <person name="Nusbaum C."/>
            <person name="Birren B."/>
        </authorList>
    </citation>
    <scope>NUCLEOTIDE SEQUENCE [LARGE SCALE GENOMIC DNA]</scope>
    <source>
        <strain evidence="5 6">3_1_6</strain>
    </source>
</reference>
<reference evidence="5 6" key="1">
    <citation type="submission" date="2010-10" db="EMBL/GenBank/DDBJ databases">
        <authorList>
            <consortium name="The Broad Institute Genome Sequencing Platform"/>
            <person name="Ward D."/>
            <person name="Earl A."/>
            <person name="Feldgarden M."/>
            <person name="Young S.K."/>
            <person name="Gargeya S."/>
            <person name="Zeng Q."/>
            <person name="Alvarado L."/>
            <person name="Berlin A."/>
            <person name="Bochicchio J."/>
            <person name="Chapman S.B."/>
            <person name="Chen Z."/>
            <person name="Freedman E."/>
            <person name="Gellesch M."/>
            <person name="Goldberg J."/>
            <person name="Griggs A."/>
            <person name="Gujja S."/>
            <person name="Heilman E."/>
            <person name="Heiman D."/>
            <person name="Howarth C."/>
            <person name="Mehta T."/>
            <person name="Neiman D."/>
            <person name="Pearson M."/>
            <person name="Roberts A."/>
            <person name="Saif S."/>
            <person name="Shea T."/>
            <person name="Shenoy N."/>
            <person name="Sisk P."/>
            <person name="Stolte C."/>
            <person name="Sykes S."/>
            <person name="White J."/>
            <person name="Yandava C."/>
            <person name="Allen-Vercoe E."/>
            <person name="Sibley C."/>
            <person name="Ambrose C.E."/>
            <person name="Strauss J."/>
            <person name="Daigneault M."/>
            <person name="Haas B."/>
            <person name="Nusbaum C."/>
            <person name="Birren B."/>
        </authorList>
    </citation>
    <scope>NUCLEOTIDE SEQUENCE [LARGE SCALE GENOMIC DNA]</scope>
    <source>
        <strain evidence="5 6">3_1_6</strain>
    </source>
</reference>
<evidence type="ECO:0000256" key="2">
    <source>
        <dbReference type="ARBA" id="ARBA00022679"/>
    </source>
</evidence>
<dbReference type="InterPro" id="IPR001451">
    <property type="entry name" value="Hexapep"/>
</dbReference>
<evidence type="ECO:0000256" key="3">
    <source>
        <dbReference type="ARBA" id="ARBA00022737"/>
    </source>
</evidence>
<dbReference type="PROSITE" id="PS00101">
    <property type="entry name" value="HEXAPEP_TRANSFERASES"/>
    <property type="match status" value="1"/>
</dbReference>
<proteinExistence type="inferred from homology"/>
<dbReference type="PANTHER" id="PTHR23416">
    <property type="entry name" value="SIALIC ACID SYNTHASE-RELATED"/>
    <property type="match status" value="1"/>
</dbReference>
<dbReference type="GO" id="GO:0008374">
    <property type="term" value="F:O-acyltransferase activity"/>
    <property type="evidence" value="ECO:0007669"/>
    <property type="project" value="TreeGrafter"/>
</dbReference>
<comment type="caution">
    <text evidence="5">The sequence shown here is derived from an EMBL/GenBank/DDBJ whole genome shotgun (WGS) entry which is preliminary data.</text>
</comment>
<dbReference type="GO" id="GO:0005829">
    <property type="term" value="C:cytosol"/>
    <property type="evidence" value="ECO:0007669"/>
    <property type="project" value="TreeGrafter"/>
</dbReference>